<evidence type="ECO:0000256" key="6">
    <source>
        <dbReference type="ARBA" id="ARBA00023274"/>
    </source>
</evidence>
<dbReference type="GO" id="GO:0070180">
    <property type="term" value="F:large ribosomal subunit rRNA binding"/>
    <property type="evidence" value="ECO:0007669"/>
    <property type="project" value="UniProtKB-UniRule"/>
</dbReference>
<evidence type="ECO:0000256" key="8">
    <source>
        <dbReference type="RuleBase" id="RU003978"/>
    </source>
</evidence>
<evidence type="ECO:0000256" key="4">
    <source>
        <dbReference type="ARBA" id="ARBA00022884"/>
    </source>
</evidence>
<evidence type="ECO:0000313" key="13">
    <source>
        <dbReference type="Proteomes" id="UP000030643"/>
    </source>
</evidence>
<dbReference type="NCBIfam" id="TIGR01632">
    <property type="entry name" value="L11_bact"/>
    <property type="match status" value="1"/>
</dbReference>
<feature type="domain" description="Large ribosomal subunit protein uL11 N-terminal" evidence="11">
    <location>
        <begin position="9"/>
        <end position="66"/>
    </location>
</feature>
<comment type="subunit">
    <text evidence="7">Part of the ribosomal stalk of the 50S ribosomal subunit. Interacts with L10 and the large rRNA to form the base of the stalk. L10 forms an elongated spine to which L12 dimers bind in a sequential fashion forming a multimeric L10(L12)X complex.</text>
</comment>
<protein>
    <recommendedName>
        <fullName evidence="7">Large ribosomal subunit protein uL11</fullName>
    </recommendedName>
</protein>
<evidence type="ECO:0000256" key="1">
    <source>
        <dbReference type="ARBA" id="ARBA00010537"/>
    </source>
</evidence>
<dbReference type="STRING" id="1329250.WOSG25_010290"/>
<dbReference type="PROSITE" id="PS00359">
    <property type="entry name" value="RIBOSOMAL_L11"/>
    <property type="match status" value="1"/>
</dbReference>
<keyword evidence="6 7" id="KW-0687">Ribonucleoprotein</keyword>
<dbReference type="AlphaFoldDB" id="A0A069CRG3"/>
<keyword evidence="3 7" id="KW-0699">rRNA-binding</keyword>
<dbReference type="Pfam" id="PF03946">
    <property type="entry name" value="Ribosomal_L11_N"/>
    <property type="match status" value="1"/>
</dbReference>
<evidence type="ECO:0000256" key="3">
    <source>
        <dbReference type="ARBA" id="ARBA00022730"/>
    </source>
</evidence>
<sequence>MAKKVSSIVKLQIPAGKATPAPPVGPALGQAGVNIMGFAKEFNARTADQGGLLIPVVITVYEDRSFDFVTKTPPAAVLLKKAAGVEKGSGEPNTKKVATVSAAQVREIAETKMQDLNAADVDAAVRMIEGTARSMGFVVEG</sequence>
<evidence type="ECO:0000259" key="10">
    <source>
        <dbReference type="Pfam" id="PF00298"/>
    </source>
</evidence>
<dbReference type="InterPro" id="IPR036769">
    <property type="entry name" value="Ribosomal_uL11_C_sf"/>
</dbReference>
<dbReference type="GO" id="GO:0003735">
    <property type="term" value="F:structural constituent of ribosome"/>
    <property type="evidence" value="ECO:0007669"/>
    <property type="project" value="InterPro"/>
</dbReference>
<dbReference type="InterPro" id="IPR020783">
    <property type="entry name" value="Ribosomal_uL11_C"/>
</dbReference>
<organism evidence="12 13">
    <name type="scientific">Weissella oryzae (strain DSM 25784 / JCM 18191 / LMG 30913 / SG25)</name>
    <dbReference type="NCBI Taxonomy" id="1329250"/>
    <lineage>
        <taxon>Bacteria</taxon>
        <taxon>Bacillati</taxon>
        <taxon>Bacillota</taxon>
        <taxon>Bacilli</taxon>
        <taxon>Lactobacillales</taxon>
        <taxon>Lactobacillaceae</taxon>
        <taxon>Weissella</taxon>
    </lineage>
</organism>
<comment type="similarity">
    <text evidence="1 7 8">Belongs to the universal ribosomal protein uL11 family.</text>
</comment>
<dbReference type="GO" id="GO:0006412">
    <property type="term" value="P:translation"/>
    <property type="evidence" value="ECO:0007669"/>
    <property type="project" value="UniProtKB-UniRule"/>
</dbReference>
<dbReference type="InterPro" id="IPR036796">
    <property type="entry name" value="Ribosomal_uL11_N_sf"/>
</dbReference>
<feature type="domain" description="Large ribosomal subunit protein uL11 C-terminal" evidence="10">
    <location>
        <begin position="71"/>
        <end position="139"/>
    </location>
</feature>
<dbReference type="FunFam" id="1.10.10.250:FF:000001">
    <property type="entry name" value="50S ribosomal protein L11"/>
    <property type="match status" value="1"/>
</dbReference>
<dbReference type="InterPro" id="IPR000911">
    <property type="entry name" value="Ribosomal_uL11"/>
</dbReference>
<dbReference type="SUPFAM" id="SSF46906">
    <property type="entry name" value="Ribosomal protein L11, C-terminal domain"/>
    <property type="match status" value="1"/>
</dbReference>
<evidence type="ECO:0000313" key="12">
    <source>
        <dbReference type="EMBL" id="GAK29942.1"/>
    </source>
</evidence>
<dbReference type="SUPFAM" id="SSF54747">
    <property type="entry name" value="Ribosomal L11/L12e N-terminal domain"/>
    <property type="match status" value="1"/>
</dbReference>
<dbReference type="GO" id="GO:0022625">
    <property type="term" value="C:cytosolic large ribosomal subunit"/>
    <property type="evidence" value="ECO:0007669"/>
    <property type="project" value="TreeGrafter"/>
</dbReference>
<evidence type="ECO:0000256" key="5">
    <source>
        <dbReference type="ARBA" id="ARBA00022980"/>
    </source>
</evidence>
<dbReference type="InterPro" id="IPR020785">
    <property type="entry name" value="Ribosomal_uL11_CS"/>
</dbReference>
<proteinExistence type="inferred from homology"/>
<keyword evidence="13" id="KW-1185">Reference proteome</keyword>
<dbReference type="Pfam" id="PF00298">
    <property type="entry name" value="Ribosomal_L11"/>
    <property type="match status" value="1"/>
</dbReference>
<dbReference type="InterPro" id="IPR006519">
    <property type="entry name" value="Ribosomal_uL11_bac-typ"/>
</dbReference>
<dbReference type="HAMAP" id="MF_00736">
    <property type="entry name" value="Ribosomal_uL11"/>
    <property type="match status" value="1"/>
</dbReference>
<evidence type="ECO:0000256" key="2">
    <source>
        <dbReference type="ARBA" id="ARBA00022481"/>
    </source>
</evidence>
<dbReference type="Gene3D" id="1.10.10.250">
    <property type="entry name" value="Ribosomal protein L11, C-terminal domain"/>
    <property type="match status" value="1"/>
</dbReference>
<keyword evidence="4 7" id="KW-0694">RNA-binding</keyword>
<evidence type="ECO:0000256" key="7">
    <source>
        <dbReference type="HAMAP-Rule" id="MF_00736"/>
    </source>
</evidence>
<keyword evidence="2 7" id="KW-0488">Methylation</keyword>
<dbReference type="CDD" id="cd00349">
    <property type="entry name" value="Ribosomal_L11"/>
    <property type="match status" value="1"/>
</dbReference>
<evidence type="ECO:0000259" key="11">
    <source>
        <dbReference type="Pfam" id="PF03946"/>
    </source>
</evidence>
<keyword evidence="5 7" id="KW-0689">Ribosomal protein</keyword>
<dbReference type="SMART" id="SM00649">
    <property type="entry name" value="RL11"/>
    <property type="match status" value="1"/>
</dbReference>
<name>A0A069CRG3_WEIOS</name>
<dbReference type="RefSeq" id="WP_027698091.1">
    <property type="nucleotide sequence ID" value="NZ_DF820484.1"/>
</dbReference>
<evidence type="ECO:0000256" key="9">
    <source>
        <dbReference type="RuleBase" id="RU003979"/>
    </source>
</evidence>
<reference evidence="13" key="1">
    <citation type="journal article" date="2014" name="Genome Announc.">
        <title>Draft genome sequence of Weissella oryzae SG25T, isolated from fermented rice grains.</title>
        <authorList>
            <person name="Tanizawa Y."/>
            <person name="Fujisawa T."/>
            <person name="Mochizuki T."/>
            <person name="Kaminuma E."/>
            <person name="Suzuki Y."/>
            <person name="Nakamura Y."/>
            <person name="Tohno M."/>
        </authorList>
    </citation>
    <scope>NUCLEOTIDE SEQUENCE [LARGE SCALE GENOMIC DNA]</scope>
    <source>
        <strain evidence="13">DSM 25784 / JCM 18191 / LMG 30913 / SG25</strain>
    </source>
</reference>
<dbReference type="InterPro" id="IPR020784">
    <property type="entry name" value="Ribosomal_uL11_N"/>
</dbReference>
<dbReference type="PANTHER" id="PTHR11661:SF1">
    <property type="entry name" value="LARGE RIBOSOMAL SUBUNIT PROTEIN UL11M"/>
    <property type="match status" value="1"/>
</dbReference>
<dbReference type="OrthoDB" id="9802408at2"/>
<dbReference type="eggNOG" id="COG0080">
    <property type="taxonomic scope" value="Bacteria"/>
</dbReference>
<dbReference type="Gene3D" id="3.30.1550.10">
    <property type="entry name" value="Ribosomal protein L11/L12, N-terminal domain"/>
    <property type="match status" value="1"/>
</dbReference>
<dbReference type="Proteomes" id="UP000030643">
    <property type="component" value="Unassembled WGS sequence"/>
</dbReference>
<dbReference type="PANTHER" id="PTHR11661">
    <property type="entry name" value="60S RIBOSOMAL PROTEIN L12"/>
    <property type="match status" value="1"/>
</dbReference>
<comment type="PTM">
    <text evidence="7 9">One or more lysine residues are methylated.</text>
</comment>
<dbReference type="FunFam" id="3.30.1550.10:FF:000001">
    <property type="entry name" value="50S ribosomal protein L11"/>
    <property type="match status" value="1"/>
</dbReference>
<gene>
    <name evidence="7 12" type="primary">rplK</name>
    <name evidence="12" type="ORF">WOSG25_010290</name>
</gene>
<accession>A0A069CRG3</accession>
<comment type="function">
    <text evidence="7 9">Forms part of the ribosomal stalk which helps the ribosome interact with GTP-bound translation factors.</text>
</comment>
<dbReference type="EMBL" id="DF820484">
    <property type="protein sequence ID" value="GAK29942.1"/>
    <property type="molecule type" value="Genomic_DNA"/>
</dbReference>